<dbReference type="PANTHER" id="PTHR47723:SF21">
    <property type="entry name" value="POLYNUCLEOTIDYL TRANSFERASE, RIBONUCLEASE H-LIKE SUPERFAMILY PROTEIN"/>
    <property type="match status" value="1"/>
</dbReference>
<sequence length="154" mass="17108">MEEIGLAVTIAWALWINRNDVLYGKERKSGLSKKIHAPLGTTEAKANAFEVGIIFAKETGIKDFVIEGDLLFIVQALKECSHAPSFVSPLIYGMLAECHEFRNVVFSHVKRQGKKPAHLLAKQAFGLADFSTLIEDCPYFLEQAFIHDVSIISS</sequence>
<dbReference type="InterPro" id="IPR053151">
    <property type="entry name" value="RNase_H-like"/>
</dbReference>
<dbReference type="CDD" id="cd06222">
    <property type="entry name" value="RNase_H_like"/>
    <property type="match status" value="1"/>
</dbReference>
<feature type="domain" description="RNase H type-1" evidence="1">
    <location>
        <begin position="29"/>
        <end position="124"/>
    </location>
</feature>
<accession>A0AAW2CX13</accession>
<dbReference type="InterPro" id="IPR044730">
    <property type="entry name" value="RNase_H-like_dom_plant"/>
</dbReference>
<evidence type="ECO:0000313" key="3">
    <source>
        <dbReference type="Proteomes" id="UP001459277"/>
    </source>
</evidence>
<dbReference type="EMBL" id="JAZDWU010000005">
    <property type="protein sequence ID" value="KAL0002098.1"/>
    <property type="molecule type" value="Genomic_DNA"/>
</dbReference>
<proteinExistence type="predicted"/>
<dbReference type="AlphaFoldDB" id="A0AAW2CX13"/>
<reference evidence="2 3" key="1">
    <citation type="submission" date="2024-01" db="EMBL/GenBank/DDBJ databases">
        <title>A telomere-to-telomere, gap-free genome of sweet tea (Lithocarpus litseifolius).</title>
        <authorList>
            <person name="Zhou J."/>
        </authorList>
    </citation>
    <scope>NUCLEOTIDE SEQUENCE [LARGE SCALE GENOMIC DNA]</scope>
    <source>
        <strain evidence="2">Zhou-2022a</strain>
        <tissue evidence="2">Leaf</tissue>
    </source>
</reference>
<evidence type="ECO:0000259" key="1">
    <source>
        <dbReference type="Pfam" id="PF13456"/>
    </source>
</evidence>
<comment type="caution">
    <text evidence="2">The sequence shown here is derived from an EMBL/GenBank/DDBJ whole genome shotgun (WGS) entry which is preliminary data.</text>
</comment>
<dbReference type="InterPro" id="IPR012337">
    <property type="entry name" value="RNaseH-like_sf"/>
</dbReference>
<evidence type="ECO:0000313" key="2">
    <source>
        <dbReference type="EMBL" id="KAL0002098.1"/>
    </source>
</evidence>
<dbReference type="Proteomes" id="UP001459277">
    <property type="component" value="Unassembled WGS sequence"/>
</dbReference>
<dbReference type="SUPFAM" id="SSF53098">
    <property type="entry name" value="Ribonuclease H-like"/>
    <property type="match status" value="1"/>
</dbReference>
<keyword evidence="3" id="KW-1185">Reference proteome</keyword>
<dbReference type="PANTHER" id="PTHR47723">
    <property type="entry name" value="OS05G0353850 PROTEIN"/>
    <property type="match status" value="1"/>
</dbReference>
<dbReference type="InterPro" id="IPR036397">
    <property type="entry name" value="RNaseH_sf"/>
</dbReference>
<dbReference type="Pfam" id="PF13456">
    <property type="entry name" value="RVT_3"/>
    <property type="match status" value="1"/>
</dbReference>
<dbReference type="InterPro" id="IPR002156">
    <property type="entry name" value="RNaseH_domain"/>
</dbReference>
<name>A0AAW2CX13_9ROSI</name>
<dbReference type="GO" id="GO:0003676">
    <property type="term" value="F:nucleic acid binding"/>
    <property type="evidence" value="ECO:0007669"/>
    <property type="project" value="InterPro"/>
</dbReference>
<gene>
    <name evidence="2" type="ORF">SO802_015879</name>
</gene>
<protein>
    <recommendedName>
        <fullName evidence="1">RNase H type-1 domain-containing protein</fullName>
    </recommendedName>
</protein>
<organism evidence="2 3">
    <name type="scientific">Lithocarpus litseifolius</name>
    <dbReference type="NCBI Taxonomy" id="425828"/>
    <lineage>
        <taxon>Eukaryota</taxon>
        <taxon>Viridiplantae</taxon>
        <taxon>Streptophyta</taxon>
        <taxon>Embryophyta</taxon>
        <taxon>Tracheophyta</taxon>
        <taxon>Spermatophyta</taxon>
        <taxon>Magnoliopsida</taxon>
        <taxon>eudicotyledons</taxon>
        <taxon>Gunneridae</taxon>
        <taxon>Pentapetalae</taxon>
        <taxon>rosids</taxon>
        <taxon>fabids</taxon>
        <taxon>Fagales</taxon>
        <taxon>Fagaceae</taxon>
        <taxon>Lithocarpus</taxon>
    </lineage>
</organism>
<dbReference type="GO" id="GO:0004523">
    <property type="term" value="F:RNA-DNA hybrid ribonuclease activity"/>
    <property type="evidence" value="ECO:0007669"/>
    <property type="project" value="InterPro"/>
</dbReference>
<dbReference type="Gene3D" id="3.30.420.10">
    <property type="entry name" value="Ribonuclease H-like superfamily/Ribonuclease H"/>
    <property type="match status" value="1"/>
</dbReference>